<dbReference type="InterPro" id="IPR000551">
    <property type="entry name" value="MerR-type_HTH_dom"/>
</dbReference>
<protein>
    <submittedName>
        <fullName evidence="6">Transcriptional regulator, MerR family</fullName>
    </submittedName>
</protein>
<name>D7BPQ0_ARCHD</name>
<dbReference type="SUPFAM" id="SSF46955">
    <property type="entry name" value="Putative DNA-binding domain"/>
    <property type="match status" value="1"/>
</dbReference>
<dbReference type="KEGG" id="ahe:Arch_1187"/>
<gene>
    <name evidence="6" type="ordered locus">Arch_1187</name>
</gene>
<dbReference type="eggNOG" id="COG0789">
    <property type="taxonomic scope" value="Bacteria"/>
</dbReference>
<evidence type="ECO:0000256" key="1">
    <source>
        <dbReference type="ARBA" id="ARBA00023015"/>
    </source>
</evidence>
<sequence>MSTEKRTIGETAQLLGVSIRTLHYWEERGITHPSRESWSGYRLYSEADITRLQQALVYRATGMDLDTIVELLNSNDDPVAHFQRQRDKLIDKEHELRAMIEALDHLLEDAMTDKKLSIDDIADVLGDANFATYHAEAEEKWGDTDDWAIAQRTSAKMSADDWKSLKERTDAIENRLATAMKQGVLPGSPEANELADAHRELLSESFPVSYAKQVILARGYVEDLRFTRHYDSREEGLAQWLKAIIDANARAHGVDPNSATWE</sequence>
<dbReference type="STRING" id="644284.Arch_1187"/>
<dbReference type="Proteomes" id="UP000000376">
    <property type="component" value="Chromosome"/>
</dbReference>
<dbReference type="Gene3D" id="1.10.1660.10">
    <property type="match status" value="1"/>
</dbReference>
<dbReference type="InterPro" id="IPR012925">
    <property type="entry name" value="TipAS_dom"/>
</dbReference>
<dbReference type="PROSITE" id="PS50937">
    <property type="entry name" value="HTH_MERR_2"/>
    <property type="match status" value="1"/>
</dbReference>
<dbReference type="Pfam" id="PF07739">
    <property type="entry name" value="TipAS"/>
    <property type="match status" value="1"/>
</dbReference>
<dbReference type="Gene3D" id="1.10.490.50">
    <property type="entry name" value="Antibiotic binding domain of TipA-like multidrug resistance regulators"/>
    <property type="match status" value="1"/>
</dbReference>
<evidence type="ECO:0000313" key="6">
    <source>
        <dbReference type="EMBL" id="ADH92899.1"/>
    </source>
</evidence>
<dbReference type="CDD" id="cd01106">
    <property type="entry name" value="HTH_TipAL-Mta"/>
    <property type="match status" value="1"/>
</dbReference>
<dbReference type="InterPro" id="IPR036244">
    <property type="entry name" value="TipA-like_antibiotic-bd"/>
</dbReference>
<keyword evidence="3" id="KW-0010">Activator</keyword>
<dbReference type="EMBL" id="CP002045">
    <property type="protein sequence ID" value="ADH92899.1"/>
    <property type="molecule type" value="Genomic_DNA"/>
</dbReference>
<feature type="domain" description="HTH merR-type" evidence="5">
    <location>
        <begin position="7"/>
        <end position="74"/>
    </location>
</feature>
<reference evidence="6 7" key="1">
    <citation type="journal article" date="2010" name="Stand. Genomic Sci.">
        <title>Complete genome sequence of Arcanobacterium haemolyticum type strain (11018).</title>
        <authorList>
            <person name="Yasawong M."/>
            <person name="Teshima H."/>
            <person name="Lapidus A."/>
            <person name="Nolan M."/>
            <person name="Lucas S."/>
            <person name="Glavina Del Rio T."/>
            <person name="Tice H."/>
            <person name="Cheng J."/>
            <person name="Bruce D."/>
            <person name="Detter C."/>
            <person name="Tapia R."/>
            <person name="Han C."/>
            <person name="Goodwin L."/>
            <person name="Pitluck S."/>
            <person name="Liolios K."/>
            <person name="Ivanova N."/>
            <person name="Mavromatis K."/>
            <person name="Mikhailova N."/>
            <person name="Pati A."/>
            <person name="Chen A."/>
            <person name="Palaniappan K."/>
            <person name="Land M."/>
            <person name="Hauser L."/>
            <person name="Chang Y."/>
            <person name="Jeffries C."/>
            <person name="Rohde M."/>
            <person name="Sikorski J."/>
            <person name="Pukall R."/>
            <person name="Goker M."/>
            <person name="Woyke T."/>
            <person name="Bristow J."/>
            <person name="Eisen J."/>
            <person name="Markowitz V."/>
            <person name="Hugenholtz P."/>
            <person name="Kyrpides N."/>
            <person name="Klenk H."/>
        </authorList>
    </citation>
    <scope>NUCLEOTIDE SEQUENCE [LARGE SCALE GENOMIC DNA]</scope>
    <source>
        <strain evidence="7">ATCC 9345 / DSM 20595 / CCUG 17215 / LMG 16163 / NBRC 15585 / NCTC 8452 / 11018</strain>
    </source>
</reference>
<keyword evidence="1" id="KW-0805">Transcription regulation</keyword>
<evidence type="ECO:0000259" key="5">
    <source>
        <dbReference type="PROSITE" id="PS50937"/>
    </source>
</evidence>
<dbReference type="InterPro" id="IPR009061">
    <property type="entry name" value="DNA-bd_dom_put_sf"/>
</dbReference>
<dbReference type="GO" id="GO:0003700">
    <property type="term" value="F:DNA-binding transcription factor activity"/>
    <property type="evidence" value="ECO:0007669"/>
    <property type="project" value="InterPro"/>
</dbReference>
<dbReference type="Pfam" id="PF13411">
    <property type="entry name" value="MerR_1"/>
    <property type="match status" value="1"/>
</dbReference>
<dbReference type="InterPro" id="IPR047057">
    <property type="entry name" value="MerR_fam"/>
</dbReference>
<proteinExistence type="predicted"/>
<dbReference type="SUPFAM" id="SSF89082">
    <property type="entry name" value="Antibiotic binding domain of TipA-like multidrug resistance regulators"/>
    <property type="match status" value="1"/>
</dbReference>
<dbReference type="HOGENOM" id="CLU_060077_0_6_11"/>
<dbReference type="OrthoDB" id="9809391at2"/>
<dbReference type="PRINTS" id="PR00040">
    <property type="entry name" value="HTHMERR"/>
</dbReference>
<accession>D7BPQ0</accession>
<evidence type="ECO:0000256" key="3">
    <source>
        <dbReference type="ARBA" id="ARBA00023159"/>
    </source>
</evidence>
<evidence type="ECO:0000313" key="7">
    <source>
        <dbReference type="Proteomes" id="UP000000376"/>
    </source>
</evidence>
<dbReference type="SMART" id="SM00422">
    <property type="entry name" value="HTH_MERR"/>
    <property type="match status" value="1"/>
</dbReference>
<dbReference type="RefSeq" id="WP_013170393.1">
    <property type="nucleotide sequence ID" value="NC_014218.1"/>
</dbReference>
<dbReference type="PANTHER" id="PTHR30204:SF90">
    <property type="entry name" value="HTH-TYPE TRANSCRIPTIONAL ACTIVATOR MTA"/>
    <property type="match status" value="1"/>
</dbReference>
<keyword evidence="2" id="KW-0238">DNA-binding</keyword>
<organism evidence="6 7">
    <name type="scientific">Arcanobacterium haemolyticum (strain ATCC 9345 / DSM 20595 / CCM 5947 / CCUG 17215 / LMG 16163 / NBRC 15585 / NCTC 8452 / 11018)</name>
    <dbReference type="NCBI Taxonomy" id="644284"/>
    <lineage>
        <taxon>Bacteria</taxon>
        <taxon>Bacillati</taxon>
        <taxon>Actinomycetota</taxon>
        <taxon>Actinomycetes</taxon>
        <taxon>Actinomycetales</taxon>
        <taxon>Actinomycetaceae</taxon>
        <taxon>Arcanobacterium</taxon>
    </lineage>
</organism>
<evidence type="ECO:0000256" key="4">
    <source>
        <dbReference type="ARBA" id="ARBA00023163"/>
    </source>
</evidence>
<evidence type="ECO:0000256" key="2">
    <source>
        <dbReference type="ARBA" id="ARBA00023125"/>
    </source>
</evidence>
<keyword evidence="7" id="KW-1185">Reference proteome</keyword>
<dbReference type="GO" id="GO:0003677">
    <property type="term" value="F:DNA binding"/>
    <property type="evidence" value="ECO:0007669"/>
    <property type="project" value="UniProtKB-KW"/>
</dbReference>
<dbReference type="PANTHER" id="PTHR30204">
    <property type="entry name" value="REDOX-CYCLING DRUG-SENSING TRANSCRIPTIONAL ACTIVATOR SOXR"/>
    <property type="match status" value="1"/>
</dbReference>
<dbReference type="AlphaFoldDB" id="D7BPQ0"/>
<keyword evidence="4" id="KW-0804">Transcription</keyword>